<evidence type="ECO:0000313" key="3">
    <source>
        <dbReference type="EMBL" id="SDR68438.1"/>
    </source>
</evidence>
<sequence length="291" mass="30979">MTNSTTTEPPTPPAGPDTSSGTPSGVAATSGYVPVNGLELYYEVHGEGRPLVLLHGALTTIGTSFGAVLPLLAERHRVVAVEQQAHGHTGDIERPLTYEQLADDTAAALRHLSVHDADILGFSMGSGIAVCLAIRHPELVRKLVLATPAYDRDGFHPGVVEDMAALQPEHLAGSPFEEDYLRTAPRPQDWPVLIERVKRLNLEFVGWPEEAVAAIKAPALIVVGDSDVVRTEHALSMFRLLGGGVPGDTAGLPNSQLAVLPGTGHLALMERAEWLTTMVEAFVEAPVRAKP</sequence>
<dbReference type="EMBL" id="LT629732">
    <property type="protein sequence ID" value="SDR68438.1"/>
    <property type="molecule type" value="Genomic_DNA"/>
</dbReference>
<evidence type="ECO:0000256" key="1">
    <source>
        <dbReference type="SAM" id="MobiDB-lite"/>
    </source>
</evidence>
<proteinExistence type="predicted"/>
<accession>A0A1H1L1G1</accession>
<protein>
    <submittedName>
        <fullName evidence="3">Pimeloyl-ACP methyl ester carboxylesterase</fullName>
    </submittedName>
</protein>
<dbReference type="Proteomes" id="UP000198983">
    <property type="component" value="Chromosome I"/>
</dbReference>
<dbReference type="InterPro" id="IPR000073">
    <property type="entry name" value="AB_hydrolase_1"/>
</dbReference>
<reference evidence="3 4" key="1">
    <citation type="submission" date="2016-10" db="EMBL/GenBank/DDBJ databases">
        <authorList>
            <person name="de Groot N.N."/>
        </authorList>
    </citation>
    <scope>NUCLEOTIDE SEQUENCE [LARGE SCALE GENOMIC DNA]</scope>
    <source>
        <strain evidence="3 4">DSM 22024</strain>
    </source>
</reference>
<dbReference type="PANTHER" id="PTHR46331">
    <property type="entry name" value="VALACYCLOVIR HYDROLASE"/>
    <property type="match status" value="1"/>
</dbReference>
<organism evidence="3 4">
    <name type="scientific">Actinopolymorpha singaporensis</name>
    <dbReference type="NCBI Taxonomy" id="117157"/>
    <lineage>
        <taxon>Bacteria</taxon>
        <taxon>Bacillati</taxon>
        <taxon>Actinomycetota</taxon>
        <taxon>Actinomycetes</taxon>
        <taxon>Propionibacteriales</taxon>
        <taxon>Actinopolymorphaceae</taxon>
        <taxon>Actinopolymorpha</taxon>
    </lineage>
</organism>
<evidence type="ECO:0000259" key="2">
    <source>
        <dbReference type="Pfam" id="PF00561"/>
    </source>
</evidence>
<gene>
    <name evidence="3" type="ORF">SAMN04489717_0044</name>
</gene>
<dbReference type="AlphaFoldDB" id="A0A1H1L1G1"/>
<dbReference type="RefSeq" id="WP_092649428.1">
    <property type="nucleotide sequence ID" value="NZ_LT629732.1"/>
</dbReference>
<feature type="compositionally biased region" description="Low complexity" evidence="1">
    <location>
        <begin position="16"/>
        <end position="25"/>
    </location>
</feature>
<feature type="region of interest" description="Disordered" evidence="1">
    <location>
        <begin position="1"/>
        <end position="28"/>
    </location>
</feature>
<dbReference type="PANTHER" id="PTHR46331:SF2">
    <property type="entry name" value="VALACYCLOVIR HYDROLASE"/>
    <property type="match status" value="1"/>
</dbReference>
<dbReference type="Gene3D" id="3.40.50.1820">
    <property type="entry name" value="alpha/beta hydrolase"/>
    <property type="match status" value="1"/>
</dbReference>
<dbReference type="SUPFAM" id="SSF53474">
    <property type="entry name" value="alpha/beta-Hydrolases"/>
    <property type="match status" value="1"/>
</dbReference>
<dbReference type="InterPro" id="IPR029058">
    <property type="entry name" value="AB_hydrolase_fold"/>
</dbReference>
<name>A0A1H1L1G1_9ACTN</name>
<dbReference type="GO" id="GO:0017171">
    <property type="term" value="F:serine hydrolase activity"/>
    <property type="evidence" value="ECO:0007669"/>
    <property type="project" value="TreeGrafter"/>
</dbReference>
<keyword evidence="4" id="KW-1185">Reference proteome</keyword>
<evidence type="ECO:0000313" key="4">
    <source>
        <dbReference type="Proteomes" id="UP000198983"/>
    </source>
</evidence>
<dbReference type="STRING" id="117157.SAMN04489717_0044"/>
<dbReference type="Pfam" id="PF00561">
    <property type="entry name" value="Abhydrolase_1"/>
    <property type="match status" value="1"/>
</dbReference>
<feature type="domain" description="AB hydrolase-1" evidence="2">
    <location>
        <begin position="50"/>
        <end position="271"/>
    </location>
</feature>
<dbReference type="OrthoDB" id="495620at2"/>
<dbReference type="PRINTS" id="PR00111">
    <property type="entry name" value="ABHYDROLASE"/>
</dbReference>